<keyword evidence="2" id="KW-1185">Reference proteome</keyword>
<feature type="non-terminal residue" evidence="1">
    <location>
        <position position="1"/>
    </location>
</feature>
<dbReference type="EMBL" id="LXQA011196968">
    <property type="protein sequence ID" value="MCI88583.1"/>
    <property type="molecule type" value="Genomic_DNA"/>
</dbReference>
<proteinExistence type="predicted"/>
<sequence length="46" mass="5064">ISEKFYNKYLSMAAENKYISTPSPIPIHATALKNLLNGGKGIIQVE</sequence>
<dbReference type="Proteomes" id="UP000265520">
    <property type="component" value="Unassembled WGS sequence"/>
</dbReference>
<evidence type="ECO:0000313" key="2">
    <source>
        <dbReference type="Proteomes" id="UP000265520"/>
    </source>
</evidence>
<organism evidence="1 2">
    <name type="scientific">Trifolium medium</name>
    <dbReference type="NCBI Taxonomy" id="97028"/>
    <lineage>
        <taxon>Eukaryota</taxon>
        <taxon>Viridiplantae</taxon>
        <taxon>Streptophyta</taxon>
        <taxon>Embryophyta</taxon>
        <taxon>Tracheophyta</taxon>
        <taxon>Spermatophyta</taxon>
        <taxon>Magnoliopsida</taxon>
        <taxon>eudicotyledons</taxon>
        <taxon>Gunneridae</taxon>
        <taxon>Pentapetalae</taxon>
        <taxon>rosids</taxon>
        <taxon>fabids</taxon>
        <taxon>Fabales</taxon>
        <taxon>Fabaceae</taxon>
        <taxon>Papilionoideae</taxon>
        <taxon>50 kb inversion clade</taxon>
        <taxon>NPAAA clade</taxon>
        <taxon>Hologalegina</taxon>
        <taxon>IRL clade</taxon>
        <taxon>Trifolieae</taxon>
        <taxon>Trifolium</taxon>
    </lineage>
</organism>
<reference evidence="1 2" key="1">
    <citation type="journal article" date="2018" name="Front. Plant Sci.">
        <title>Red Clover (Trifolium pratense) and Zigzag Clover (T. medium) - A Picture of Genomic Similarities and Differences.</title>
        <authorList>
            <person name="Dluhosova J."/>
            <person name="Istvanek J."/>
            <person name="Nedelnik J."/>
            <person name="Repkova J."/>
        </authorList>
    </citation>
    <scope>NUCLEOTIDE SEQUENCE [LARGE SCALE GENOMIC DNA]</scope>
    <source>
        <strain evidence="2">cv. 10/8</strain>
        <tissue evidence="1">Leaf</tissue>
    </source>
</reference>
<comment type="caution">
    <text evidence="1">The sequence shown here is derived from an EMBL/GenBank/DDBJ whole genome shotgun (WGS) entry which is preliminary data.</text>
</comment>
<name>A0A392VM77_9FABA</name>
<accession>A0A392VM77</accession>
<evidence type="ECO:0000313" key="1">
    <source>
        <dbReference type="EMBL" id="MCI88583.1"/>
    </source>
</evidence>
<protein>
    <submittedName>
        <fullName evidence="1">Uncharacterized protein</fullName>
    </submittedName>
</protein>
<dbReference type="AlphaFoldDB" id="A0A392VM77"/>